<name>A0A8H3VNR7_VENIN</name>
<proteinExistence type="predicted"/>
<dbReference type="Proteomes" id="UP000447873">
    <property type="component" value="Unassembled WGS sequence"/>
</dbReference>
<organism evidence="2 4">
    <name type="scientific">Venturia inaequalis</name>
    <name type="common">Apple scab fungus</name>
    <dbReference type="NCBI Taxonomy" id="5025"/>
    <lineage>
        <taxon>Eukaryota</taxon>
        <taxon>Fungi</taxon>
        <taxon>Dikarya</taxon>
        <taxon>Ascomycota</taxon>
        <taxon>Pezizomycotina</taxon>
        <taxon>Dothideomycetes</taxon>
        <taxon>Pleosporomycetidae</taxon>
        <taxon>Venturiales</taxon>
        <taxon>Venturiaceae</taxon>
        <taxon>Venturia</taxon>
    </lineage>
</organism>
<dbReference type="Proteomes" id="UP000490939">
    <property type="component" value="Unassembled WGS sequence"/>
</dbReference>
<keyword evidence="4" id="KW-1185">Reference proteome</keyword>
<comment type="caution">
    <text evidence="2">The sequence shown here is derived from an EMBL/GenBank/DDBJ whole genome shotgun (WGS) entry which is preliminary data.</text>
</comment>
<evidence type="ECO:0000313" key="4">
    <source>
        <dbReference type="Proteomes" id="UP000490939"/>
    </source>
</evidence>
<dbReference type="AlphaFoldDB" id="A0A8H3VNR7"/>
<dbReference type="EMBL" id="WNWR01000104">
    <property type="protein sequence ID" value="KAE9991221.1"/>
    <property type="molecule type" value="Genomic_DNA"/>
</dbReference>
<accession>A0A8H3VNR7</accession>
<evidence type="ECO:0000313" key="1">
    <source>
        <dbReference type="EMBL" id="KAE9972516.1"/>
    </source>
</evidence>
<evidence type="ECO:0000313" key="3">
    <source>
        <dbReference type="Proteomes" id="UP000447873"/>
    </source>
</evidence>
<evidence type="ECO:0000313" key="2">
    <source>
        <dbReference type="EMBL" id="KAE9991221.1"/>
    </source>
</evidence>
<gene>
    <name evidence="2" type="ORF">EG327_000276</name>
    <name evidence="1" type="ORF">EG328_004942</name>
</gene>
<dbReference type="EMBL" id="WNWS01000267">
    <property type="protein sequence ID" value="KAE9972516.1"/>
    <property type="molecule type" value="Genomic_DNA"/>
</dbReference>
<reference evidence="2 4" key="1">
    <citation type="submission" date="2019-07" db="EMBL/GenBank/DDBJ databases">
        <title>Venturia inaequalis Genome Resource.</title>
        <authorList>
            <person name="Lichtner F.J."/>
        </authorList>
    </citation>
    <scope>NUCLEOTIDE SEQUENCE [LARGE SCALE GENOMIC DNA]</scope>
    <source>
        <strain evidence="1 3">120213</strain>
        <strain evidence="2 4">DMI_063113</strain>
    </source>
</reference>
<protein>
    <submittedName>
        <fullName evidence="2">Uncharacterized protein</fullName>
    </submittedName>
</protein>
<sequence>MTLNNQSSGSSAAAPINLVTPDVSIIEIEDSIDESLPSLSALGWPKKPTTIAEQEDLFAALEKQIEQETTTAITEKPIEAILRPTFQPHPNLAEYLIPIVKKRWDEIPTKYLFPPLYVGERPPLFVQSFEEGLDYLHNYTFSQGFAIVIYNRPSNGSRVQVRCIHYGEPRNYHKLPNHKGEKIEVDGRIIERVQENTTIRKEGCKWAAQISYIQES</sequence>